<dbReference type="Proteomes" id="UP001235966">
    <property type="component" value="Unassembled WGS sequence"/>
</dbReference>
<name>A0ABT9NAU4_9ACTO</name>
<gene>
    <name evidence="1" type="ORF">J2S49_000597</name>
</gene>
<dbReference type="NCBIfam" id="TIGR03988">
    <property type="entry name" value="antisig_RsrA"/>
    <property type="match status" value="1"/>
</dbReference>
<dbReference type="EMBL" id="JAUSQW010000001">
    <property type="protein sequence ID" value="MDP9800521.1"/>
    <property type="molecule type" value="Genomic_DNA"/>
</dbReference>
<organism evidence="1 2">
    <name type="scientific">Arcanobacterium wilhelmae</name>
    <dbReference type="NCBI Taxonomy" id="1803177"/>
    <lineage>
        <taxon>Bacteria</taxon>
        <taxon>Bacillati</taxon>
        <taxon>Actinomycetota</taxon>
        <taxon>Actinomycetes</taxon>
        <taxon>Actinomycetales</taxon>
        <taxon>Actinomycetaceae</taxon>
        <taxon>Arcanobacterium</taxon>
    </lineage>
</organism>
<dbReference type="InterPro" id="IPR024020">
    <property type="entry name" value="Anit_sigma_mycothiol_RsrA"/>
</dbReference>
<comment type="caution">
    <text evidence="1">The sequence shown here is derived from an EMBL/GenBank/DDBJ whole genome shotgun (WGS) entry which is preliminary data.</text>
</comment>
<dbReference type="RefSeq" id="WP_278057893.1">
    <property type="nucleotide sequence ID" value="NZ_CP121247.1"/>
</dbReference>
<evidence type="ECO:0000313" key="2">
    <source>
        <dbReference type="Proteomes" id="UP001235966"/>
    </source>
</evidence>
<sequence length="100" mass="11205">MSLNTEVAKVIEALDCGCPGATSDCSCSELTDRLFELVDQEISNEDWHRLMHHVQNCAECTHSVKMEVVVRKLVQRGCVQEAPSALRERLVNMCRESVNA</sequence>
<evidence type="ECO:0000313" key="1">
    <source>
        <dbReference type="EMBL" id="MDP9800521.1"/>
    </source>
</evidence>
<accession>A0ABT9NAU4</accession>
<protein>
    <submittedName>
        <fullName evidence="1">Anti-sigma factor (TIGR02949 family)</fullName>
    </submittedName>
</protein>
<reference evidence="1 2" key="1">
    <citation type="submission" date="2023-07" db="EMBL/GenBank/DDBJ databases">
        <title>Sequencing the genomes of 1000 actinobacteria strains.</title>
        <authorList>
            <person name="Klenk H.-P."/>
        </authorList>
    </citation>
    <scope>NUCLEOTIDE SEQUENCE [LARGE SCALE GENOMIC DNA]</scope>
    <source>
        <strain evidence="1 2">DSM 102162</strain>
    </source>
</reference>
<keyword evidence="2" id="KW-1185">Reference proteome</keyword>
<proteinExistence type="predicted"/>